<protein>
    <submittedName>
        <fullName evidence="2">Uncharacterized protein</fullName>
    </submittedName>
</protein>
<evidence type="ECO:0000313" key="3">
    <source>
        <dbReference type="Proteomes" id="UP001605036"/>
    </source>
</evidence>
<dbReference type="AlphaFoldDB" id="A0ABD1Y2G0"/>
<proteinExistence type="predicted"/>
<dbReference type="Proteomes" id="UP001605036">
    <property type="component" value="Unassembled WGS sequence"/>
</dbReference>
<dbReference type="EMBL" id="JBHFFA010000006">
    <property type="protein sequence ID" value="KAL2620933.1"/>
    <property type="molecule type" value="Genomic_DNA"/>
</dbReference>
<gene>
    <name evidence="2" type="ORF">R1flu_001138</name>
</gene>
<accession>A0ABD1Y2G0</accession>
<keyword evidence="3" id="KW-1185">Reference proteome</keyword>
<reference evidence="2 3" key="1">
    <citation type="submission" date="2024-09" db="EMBL/GenBank/DDBJ databases">
        <title>Chromosome-scale assembly of Riccia fluitans.</title>
        <authorList>
            <person name="Paukszto L."/>
            <person name="Sawicki J."/>
            <person name="Karawczyk K."/>
            <person name="Piernik-Szablinska J."/>
            <person name="Szczecinska M."/>
            <person name="Mazdziarz M."/>
        </authorList>
    </citation>
    <scope>NUCLEOTIDE SEQUENCE [LARGE SCALE GENOMIC DNA]</scope>
    <source>
        <strain evidence="2">Rf_01</strain>
        <tissue evidence="2">Aerial parts of the thallus</tissue>
    </source>
</reference>
<feature type="region of interest" description="Disordered" evidence="1">
    <location>
        <begin position="1"/>
        <end position="85"/>
    </location>
</feature>
<comment type="caution">
    <text evidence="2">The sequence shown here is derived from an EMBL/GenBank/DDBJ whole genome shotgun (WGS) entry which is preliminary data.</text>
</comment>
<evidence type="ECO:0000313" key="2">
    <source>
        <dbReference type="EMBL" id="KAL2620933.1"/>
    </source>
</evidence>
<evidence type="ECO:0000256" key="1">
    <source>
        <dbReference type="SAM" id="MobiDB-lite"/>
    </source>
</evidence>
<organism evidence="2 3">
    <name type="scientific">Riccia fluitans</name>
    <dbReference type="NCBI Taxonomy" id="41844"/>
    <lineage>
        <taxon>Eukaryota</taxon>
        <taxon>Viridiplantae</taxon>
        <taxon>Streptophyta</taxon>
        <taxon>Embryophyta</taxon>
        <taxon>Marchantiophyta</taxon>
        <taxon>Marchantiopsida</taxon>
        <taxon>Marchantiidae</taxon>
        <taxon>Marchantiales</taxon>
        <taxon>Ricciaceae</taxon>
        <taxon>Riccia</taxon>
    </lineage>
</organism>
<name>A0ABD1Y2G0_9MARC</name>
<sequence length="224" mass="24275">MPTAGGDFHCVPGTARVDKKAPCRRQAAGGDCPTSPKQPVSSQRPEDIPIASPKQPVSSKRPRAEDKECGLPSKKKNKDEGQSSGVMVRFIQPSHPNIPTGVTTPQPIPTSGELSESTGAIFVEDLNGTSNEDSVAKPPNVINSRLLPYVQARIQRHIAATDMWKKAYEVELSKDEVSTCKYTQEQALQGQKSARAKLLEVKKELRMLQVLHQDVDEGNAASAP</sequence>